<dbReference type="InterPro" id="IPR025712">
    <property type="entry name" value="Nup54_alpha-helical_dom"/>
</dbReference>
<proteinExistence type="predicted"/>
<name>A0ABN8Y0A3_RANTA</name>
<evidence type="ECO:0000259" key="4">
    <source>
        <dbReference type="Pfam" id="PF13874"/>
    </source>
</evidence>
<dbReference type="InterPro" id="IPR024864">
    <property type="entry name" value="Nup54/Nup57/Nup44"/>
</dbReference>
<dbReference type="EMBL" id="OX459947">
    <property type="protein sequence ID" value="CAI9154721.1"/>
    <property type="molecule type" value="Genomic_DNA"/>
</dbReference>
<evidence type="ECO:0000256" key="2">
    <source>
        <dbReference type="ARBA" id="ARBA00022448"/>
    </source>
</evidence>
<dbReference type="Gene3D" id="1.20.5.170">
    <property type="match status" value="1"/>
</dbReference>
<gene>
    <name evidence="6" type="ORF">MRATA1EN1_LOCUS3683</name>
</gene>
<keyword evidence="3" id="KW-0539">Nucleus</keyword>
<dbReference type="Gene3D" id="1.20.5.490">
    <property type="entry name" value="Single helix bin"/>
    <property type="match status" value="1"/>
</dbReference>
<protein>
    <recommendedName>
        <fullName evidence="8">Nucleoporin 54kDa</fullName>
    </recommendedName>
</protein>
<evidence type="ECO:0000256" key="1">
    <source>
        <dbReference type="ARBA" id="ARBA00004123"/>
    </source>
</evidence>
<evidence type="ECO:0000256" key="3">
    <source>
        <dbReference type="ARBA" id="ARBA00023242"/>
    </source>
</evidence>
<evidence type="ECO:0008006" key="8">
    <source>
        <dbReference type="Google" id="ProtNLM"/>
    </source>
</evidence>
<sequence>MAFNFGTPSGTSGTGAATAAPAGGFGGFGTTSTTAGSAFSFSIPANTGTTALGGLFSQPTQAPAQSNQLINTASALSAPTLLGDERDAILAKRNQLQAFWGTGKGYFNNNIPPVEFTLENPFCRFKATRLDIISEDIGELQKNQTTTMAKIAQYKRKLMDLSHRTLQVLIKQEIQRKSGYAIQADEEQFQVQLDTIQGELNAPTQFKGRLNELMSHIRMQNHFGAVKSEERYYIDADLLREIKQHLKQQQEGLSHLISIIKDDLEDIKLVEHGLNETIHIRGGVFS</sequence>
<accession>A0ABN8Y0A3</accession>
<feature type="domain" description="Nup54 C-terminal interacting" evidence="5">
    <location>
        <begin position="232"/>
        <end position="270"/>
    </location>
</feature>
<dbReference type="InterPro" id="IPR040985">
    <property type="entry name" value="Nup54_C"/>
</dbReference>
<dbReference type="PANTHER" id="PTHR13000:SF0">
    <property type="entry name" value="NUCLEOPORIN P54"/>
    <property type="match status" value="1"/>
</dbReference>
<dbReference type="Pfam" id="PF18437">
    <property type="entry name" value="Nup54_C"/>
    <property type="match status" value="1"/>
</dbReference>
<dbReference type="Proteomes" id="UP001176941">
    <property type="component" value="Chromosome 11"/>
</dbReference>
<dbReference type="PANTHER" id="PTHR13000">
    <property type="entry name" value="NUCLEOPORIN P54"/>
    <property type="match status" value="1"/>
</dbReference>
<comment type="subcellular location">
    <subcellularLocation>
        <location evidence="1">Nucleus</location>
    </subcellularLocation>
</comment>
<evidence type="ECO:0000313" key="6">
    <source>
        <dbReference type="EMBL" id="CAI9154721.1"/>
    </source>
</evidence>
<keyword evidence="2" id="KW-0813">Transport</keyword>
<feature type="domain" description="Nucleoporin Nup54 alpha-helical" evidence="4">
    <location>
        <begin position="128"/>
        <end position="216"/>
    </location>
</feature>
<evidence type="ECO:0000313" key="7">
    <source>
        <dbReference type="Proteomes" id="UP001176941"/>
    </source>
</evidence>
<evidence type="ECO:0000259" key="5">
    <source>
        <dbReference type="Pfam" id="PF18437"/>
    </source>
</evidence>
<reference evidence="6" key="1">
    <citation type="submission" date="2023-04" db="EMBL/GenBank/DDBJ databases">
        <authorList>
            <consortium name="ELIXIR-Norway"/>
        </authorList>
    </citation>
    <scope>NUCLEOTIDE SEQUENCE [LARGE SCALE GENOMIC DNA]</scope>
</reference>
<dbReference type="Pfam" id="PF13874">
    <property type="entry name" value="Nup54"/>
    <property type="match status" value="1"/>
</dbReference>
<keyword evidence="7" id="KW-1185">Reference proteome</keyword>
<organism evidence="6 7">
    <name type="scientific">Rangifer tarandus platyrhynchus</name>
    <name type="common">Svalbard reindeer</name>
    <dbReference type="NCBI Taxonomy" id="3082113"/>
    <lineage>
        <taxon>Eukaryota</taxon>
        <taxon>Metazoa</taxon>
        <taxon>Chordata</taxon>
        <taxon>Craniata</taxon>
        <taxon>Vertebrata</taxon>
        <taxon>Euteleostomi</taxon>
        <taxon>Mammalia</taxon>
        <taxon>Eutheria</taxon>
        <taxon>Laurasiatheria</taxon>
        <taxon>Artiodactyla</taxon>
        <taxon>Ruminantia</taxon>
        <taxon>Pecora</taxon>
        <taxon>Cervidae</taxon>
        <taxon>Odocoileinae</taxon>
        <taxon>Rangifer</taxon>
    </lineage>
</organism>